<keyword evidence="5" id="KW-1185">Reference proteome</keyword>
<proteinExistence type="inferred from homology"/>
<dbReference type="Gene3D" id="3.40.50.720">
    <property type="entry name" value="NAD(P)-binding Rossmann-like Domain"/>
    <property type="match status" value="1"/>
</dbReference>
<evidence type="ECO:0000313" key="5">
    <source>
        <dbReference type="Proteomes" id="UP000053477"/>
    </source>
</evidence>
<dbReference type="STRING" id="27342.A0A0H2R253"/>
<comment type="similarity">
    <text evidence="1">Belongs to the short-chain dehydrogenases/reductases (SDR) family.</text>
</comment>
<dbReference type="PANTHER" id="PTHR24320">
    <property type="entry name" value="RETINOL DEHYDROGENASE"/>
    <property type="match status" value="1"/>
</dbReference>
<accession>A0A0H2R253</accession>
<evidence type="ECO:0000256" key="3">
    <source>
        <dbReference type="SAM" id="MobiDB-lite"/>
    </source>
</evidence>
<evidence type="ECO:0000313" key="4">
    <source>
        <dbReference type="EMBL" id="KLO05855.1"/>
    </source>
</evidence>
<protein>
    <recommendedName>
        <fullName evidence="6">Ketoreductase (KR) domain-containing protein</fullName>
    </recommendedName>
</protein>
<dbReference type="PANTHER" id="PTHR24320:SF152">
    <property type="entry name" value="SHORT-CHAIN DEHYDROGENASE_REDUCTASE FAMILY PROTEIN"/>
    <property type="match status" value="1"/>
</dbReference>
<reference evidence="4 5" key="1">
    <citation type="submission" date="2015-04" db="EMBL/GenBank/DDBJ databases">
        <title>Complete genome sequence of Schizopora paradoxa KUC8140, a cosmopolitan wood degrader in East Asia.</title>
        <authorList>
            <consortium name="DOE Joint Genome Institute"/>
            <person name="Min B."/>
            <person name="Park H."/>
            <person name="Jang Y."/>
            <person name="Kim J.-J."/>
            <person name="Kim K.H."/>
            <person name="Pangilinan J."/>
            <person name="Lipzen A."/>
            <person name="Riley R."/>
            <person name="Grigoriev I.V."/>
            <person name="Spatafora J.W."/>
            <person name="Choi I.-G."/>
        </authorList>
    </citation>
    <scope>NUCLEOTIDE SEQUENCE [LARGE SCALE GENOMIC DNA]</scope>
    <source>
        <strain evidence="4 5">KUC8140</strain>
    </source>
</reference>
<dbReference type="FunCoup" id="A0A0H2R253">
    <property type="interactions" value="5"/>
</dbReference>
<sequence length="434" mass="47808">MPLPFLATFAEEYFPSQYYLRFILGFSILYALRSYSQGRKTNRERDLHGRVVLLTGGFTPTGSTLLEALAKRGAHIIALSPDPIEEPHINLVVEALRETSKNRQIFAEHCDLSSTESTKSFCTKFLTGQETRLDALIFTHEYEHIGPFFASEKERADCEVKRAAASDATFLITTLLLPTLLVAPPERDIRIINVVNPFYAAAVPLFPKAPNRKGSQLVLEGFRALRSVVLTRHWQRVFDALPAAPAPDADAPSAETTISASKQQKSNIVAVSVSPGFSRADTIAPLLRAKRGPRFSPRGFILYLLMLPVLYIFAKSASSAIEPILHALFVPTPFKQKVTVGKDTKGPLEDSSPEEVLKPGALYSNCSVVLLGIKVPEAAKKKDDKDAVVDDKEYGGEELGRMVWESYEESLKARGEGVSQVGVEEKGDSKKKDS</sequence>
<dbReference type="GO" id="GO:0016491">
    <property type="term" value="F:oxidoreductase activity"/>
    <property type="evidence" value="ECO:0007669"/>
    <property type="project" value="UniProtKB-KW"/>
</dbReference>
<dbReference type="AlphaFoldDB" id="A0A0H2R253"/>
<feature type="compositionally biased region" description="Basic and acidic residues" evidence="3">
    <location>
        <begin position="423"/>
        <end position="434"/>
    </location>
</feature>
<dbReference type="Proteomes" id="UP000053477">
    <property type="component" value="Unassembled WGS sequence"/>
</dbReference>
<organism evidence="4 5">
    <name type="scientific">Schizopora paradoxa</name>
    <dbReference type="NCBI Taxonomy" id="27342"/>
    <lineage>
        <taxon>Eukaryota</taxon>
        <taxon>Fungi</taxon>
        <taxon>Dikarya</taxon>
        <taxon>Basidiomycota</taxon>
        <taxon>Agaricomycotina</taxon>
        <taxon>Agaricomycetes</taxon>
        <taxon>Hymenochaetales</taxon>
        <taxon>Schizoporaceae</taxon>
        <taxon>Schizopora</taxon>
    </lineage>
</organism>
<keyword evidence="2" id="KW-0560">Oxidoreductase</keyword>
<feature type="region of interest" description="Disordered" evidence="3">
    <location>
        <begin position="412"/>
        <end position="434"/>
    </location>
</feature>
<evidence type="ECO:0000256" key="2">
    <source>
        <dbReference type="ARBA" id="ARBA00023002"/>
    </source>
</evidence>
<evidence type="ECO:0000256" key="1">
    <source>
        <dbReference type="ARBA" id="ARBA00006484"/>
    </source>
</evidence>
<evidence type="ECO:0008006" key="6">
    <source>
        <dbReference type="Google" id="ProtNLM"/>
    </source>
</evidence>
<gene>
    <name evidence="4" type="ORF">SCHPADRAFT_709250</name>
</gene>
<dbReference type="EMBL" id="KQ086260">
    <property type="protein sequence ID" value="KLO05855.1"/>
    <property type="molecule type" value="Genomic_DNA"/>
</dbReference>
<name>A0A0H2R253_9AGAM</name>
<dbReference type="InterPro" id="IPR036291">
    <property type="entry name" value="NAD(P)-bd_dom_sf"/>
</dbReference>
<dbReference type="InParanoid" id="A0A0H2R253"/>
<dbReference type="OrthoDB" id="191979at2759"/>
<dbReference type="SUPFAM" id="SSF51735">
    <property type="entry name" value="NAD(P)-binding Rossmann-fold domains"/>
    <property type="match status" value="1"/>
</dbReference>